<dbReference type="RefSeq" id="WP_131905155.1">
    <property type="nucleotide sequence ID" value="NZ_BAAAFU010000004.1"/>
</dbReference>
<organism evidence="1 2">
    <name type="scientific">Cocleimonas flava</name>
    <dbReference type="NCBI Taxonomy" id="634765"/>
    <lineage>
        <taxon>Bacteria</taxon>
        <taxon>Pseudomonadati</taxon>
        <taxon>Pseudomonadota</taxon>
        <taxon>Gammaproteobacteria</taxon>
        <taxon>Thiotrichales</taxon>
        <taxon>Thiotrichaceae</taxon>
        <taxon>Cocleimonas</taxon>
    </lineage>
</organism>
<gene>
    <name evidence="1" type="ORF">EV695_1322</name>
</gene>
<evidence type="ECO:0000313" key="2">
    <source>
        <dbReference type="Proteomes" id="UP000294887"/>
    </source>
</evidence>
<name>A0A4R1F2T2_9GAMM</name>
<comment type="caution">
    <text evidence="1">The sequence shown here is derived from an EMBL/GenBank/DDBJ whole genome shotgun (WGS) entry which is preliminary data.</text>
</comment>
<sequence length="78" mass="9130">MPYYVFKITQPTPIIKNLDFQQAFETFKEAKTFSRAMRAELPLNGAISVKMVHAANQLQAEELLQEKREETVVKEWEK</sequence>
<reference evidence="1 2" key="1">
    <citation type="submission" date="2019-03" db="EMBL/GenBank/DDBJ databases">
        <title>Genomic Encyclopedia of Type Strains, Phase IV (KMG-IV): sequencing the most valuable type-strain genomes for metagenomic binning, comparative biology and taxonomic classification.</title>
        <authorList>
            <person name="Goeker M."/>
        </authorList>
    </citation>
    <scope>NUCLEOTIDE SEQUENCE [LARGE SCALE GENOMIC DNA]</scope>
    <source>
        <strain evidence="1 2">DSM 24830</strain>
    </source>
</reference>
<evidence type="ECO:0000313" key="1">
    <source>
        <dbReference type="EMBL" id="TCJ86824.1"/>
    </source>
</evidence>
<accession>A0A4R1F2T2</accession>
<proteinExistence type="predicted"/>
<dbReference type="AlphaFoldDB" id="A0A4R1F2T2"/>
<protein>
    <submittedName>
        <fullName evidence="1">Uncharacterized protein</fullName>
    </submittedName>
</protein>
<keyword evidence="2" id="KW-1185">Reference proteome</keyword>
<dbReference type="Proteomes" id="UP000294887">
    <property type="component" value="Unassembled WGS sequence"/>
</dbReference>
<dbReference type="EMBL" id="SMFQ01000003">
    <property type="protein sequence ID" value="TCJ86824.1"/>
    <property type="molecule type" value="Genomic_DNA"/>
</dbReference>
<dbReference type="OrthoDB" id="5771673at2"/>